<evidence type="ECO:0000256" key="1">
    <source>
        <dbReference type="SAM" id="MobiDB-lite"/>
    </source>
</evidence>
<accession>A0A022PYW4</accession>
<dbReference type="Proteomes" id="UP000030748">
    <property type="component" value="Unassembled WGS sequence"/>
</dbReference>
<name>A0A022PYW4_ERYGU</name>
<dbReference type="eggNOG" id="KOG2478">
    <property type="taxonomic scope" value="Eukaryota"/>
</dbReference>
<reference evidence="2 3" key="1">
    <citation type="journal article" date="2013" name="Proc. Natl. Acad. Sci. U.S.A.">
        <title>Fine-scale variation in meiotic recombination in Mimulus inferred from population shotgun sequencing.</title>
        <authorList>
            <person name="Hellsten U."/>
            <person name="Wright K.M."/>
            <person name="Jenkins J."/>
            <person name="Shu S."/>
            <person name="Yuan Y."/>
            <person name="Wessler S.R."/>
            <person name="Schmutz J."/>
            <person name="Willis J.H."/>
            <person name="Rokhsar D.S."/>
        </authorList>
    </citation>
    <scope>NUCLEOTIDE SEQUENCE [LARGE SCALE GENOMIC DNA]</scope>
    <source>
        <strain evidence="3">cv. DUN x IM62</strain>
    </source>
</reference>
<dbReference type="AlphaFoldDB" id="A0A022PYW4"/>
<keyword evidence="3" id="KW-1185">Reference proteome</keyword>
<gene>
    <name evidence="2" type="ORF">MIMGU_mgv1a016582mg</name>
</gene>
<protein>
    <submittedName>
        <fullName evidence="2">Uncharacterized protein</fullName>
    </submittedName>
</protein>
<evidence type="ECO:0000313" key="2">
    <source>
        <dbReference type="EMBL" id="EYU21522.1"/>
    </source>
</evidence>
<feature type="region of interest" description="Disordered" evidence="1">
    <location>
        <begin position="1"/>
        <end position="56"/>
    </location>
</feature>
<organism evidence="2 3">
    <name type="scientific">Erythranthe guttata</name>
    <name type="common">Yellow monkey flower</name>
    <name type="synonym">Mimulus guttatus</name>
    <dbReference type="NCBI Taxonomy" id="4155"/>
    <lineage>
        <taxon>Eukaryota</taxon>
        <taxon>Viridiplantae</taxon>
        <taxon>Streptophyta</taxon>
        <taxon>Embryophyta</taxon>
        <taxon>Tracheophyta</taxon>
        <taxon>Spermatophyta</taxon>
        <taxon>Magnoliopsida</taxon>
        <taxon>eudicotyledons</taxon>
        <taxon>Gunneridae</taxon>
        <taxon>Pentapetalae</taxon>
        <taxon>asterids</taxon>
        <taxon>lamiids</taxon>
        <taxon>Lamiales</taxon>
        <taxon>Phrymaceae</taxon>
        <taxon>Erythranthe</taxon>
    </lineage>
</organism>
<feature type="region of interest" description="Disordered" evidence="1">
    <location>
        <begin position="80"/>
        <end position="116"/>
    </location>
</feature>
<dbReference type="EMBL" id="KI632223">
    <property type="protein sequence ID" value="EYU21522.1"/>
    <property type="molecule type" value="Genomic_DNA"/>
</dbReference>
<feature type="compositionally biased region" description="Basic and acidic residues" evidence="1">
    <location>
        <begin position="1"/>
        <end position="17"/>
    </location>
</feature>
<proteinExistence type="predicted"/>
<evidence type="ECO:0000313" key="3">
    <source>
        <dbReference type="Proteomes" id="UP000030748"/>
    </source>
</evidence>
<sequence>MKLLPIKRDPDRGKDIPLDPEVEALLPDDDTDPITPVKKDAVKKKERPSGLPPDFLDINVYSRRKGKAVPFDPENEALLRDDDIDPITPVKKDASKKKKERPSGLPLNFLDMGVYR</sequence>
<feature type="compositionally biased region" description="Acidic residues" evidence="1">
    <location>
        <begin position="18"/>
        <end position="32"/>
    </location>
</feature>